<organism evidence="1 2">
    <name type="scientific">Limimaricola litoreus</name>
    <dbReference type="NCBI Taxonomy" id="2955316"/>
    <lineage>
        <taxon>Bacteria</taxon>
        <taxon>Pseudomonadati</taxon>
        <taxon>Pseudomonadota</taxon>
        <taxon>Alphaproteobacteria</taxon>
        <taxon>Rhodobacterales</taxon>
        <taxon>Paracoccaceae</taxon>
        <taxon>Limimaricola</taxon>
    </lineage>
</organism>
<evidence type="ECO:0000313" key="1">
    <source>
        <dbReference type="EMBL" id="MCP1169347.1"/>
    </source>
</evidence>
<dbReference type="RefSeq" id="WP_253332875.1">
    <property type="nucleotide sequence ID" value="NZ_JAMYXC010000195.1"/>
</dbReference>
<keyword evidence="2" id="KW-1185">Reference proteome</keyword>
<name>A0A9X2JNW3_9RHOB</name>
<gene>
    <name evidence="1" type="ORF">NHG85_12580</name>
</gene>
<accession>A0A9X2JNW3</accession>
<dbReference type="EMBL" id="JAMYXC010000195">
    <property type="protein sequence ID" value="MCP1169347.1"/>
    <property type="molecule type" value="Genomic_DNA"/>
</dbReference>
<reference evidence="1" key="1">
    <citation type="submission" date="2022-06" db="EMBL/GenBank/DDBJ databases">
        <title>Limimaricola sediminis sp. nov., isolated from an intertidal sediment.</title>
        <authorList>
            <person name="Shao X."/>
        </authorList>
    </citation>
    <scope>NUCLEOTIDE SEQUENCE</scope>
    <source>
        <strain evidence="1">ASW11-118</strain>
    </source>
</reference>
<dbReference type="Proteomes" id="UP001139477">
    <property type="component" value="Unassembled WGS sequence"/>
</dbReference>
<proteinExistence type="predicted"/>
<protein>
    <recommendedName>
        <fullName evidence="3">Polyketide cyclase / dehydrase and lipid transport</fullName>
    </recommendedName>
</protein>
<comment type="caution">
    <text evidence="1">The sequence shown here is derived from an EMBL/GenBank/DDBJ whole genome shotgun (WGS) entry which is preliminary data.</text>
</comment>
<sequence>MEFSSQQQVAAPRDFVFAQASDFTAFERQAMRRGIEVRGREDTAGARKGWKVDLPGSIPVLGGREVVVDLADHAPPESYRVVAQVAGIEIGIEVSADPVEPHQSQLSARAKLRSVNMTGRLVMQSIKLFRPRIEARLQGRFEGYGQELEARWKRRSAG</sequence>
<dbReference type="AlphaFoldDB" id="A0A9X2JNW3"/>
<evidence type="ECO:0000313" key="2">
    <source>
        <dbReference type="Proteomes" id="UP001139477"/>
    </source>
</evidence>
<evidence type="ECO:0008006" key="3">
    <source>
        <dbReference type="Google" id="ProtNLM"/>
    </source>
</evidence>